<keyword evidence="3" id="KW-0597">Phosphoprotein</keyword>
<dbReference type="Pfam" id="PF02518">
    <property type="entry name" value="HATPase_c"/>
    <property type="match status" value="1"/>
</dbReference>
<dbReference type="InterPro" id="IPR036097">
    <property type="entry name" value="HisK_dim/P_sf"/>
</dbReference>
<name>A0ABU5VRF1_9BACT</name>
<comment type="caution">
    <text evidence="11">The sequence shown here is derived from an EMBL/GenBank/DDBJ whole genome shotgun (WGS) entry which is preliminary data.</text>
</comment>
<protein>
    <recommendedName>
        <fullName evidence="2">histidine kinase</fullName>
        <ecNumber evidence="2">2.7.13.3</ecNumber>
    </recommendedName>
</protein>
<dbReference type="Gene3D" id="1.10.287.130">
    <property type="match status" value="1"/>
</dbReference>
<evidence type="ECO:0000256" key="4">
    <source>
        <dbReference type="ARBA" id="ARBA00022679"/>
    </source>
</evidence>
<evidence type="ECO:0000313" key="12">
    <source>
        <dbReference type="Proteomes" id="UP001302274"/>
    </source>
</evidence>
<organism evidence="11 12">
    <name type="scientific">Bacteriovorax antarcticus</name>
    <dbReference type="NCBI Taxonomy" id="3088717"/>
    <lineage>
        <taxon>Bacteria</taxon>
        <taxon>Pseudomonadati</taxon>
        <taxon>Bdellovibrionota</taxon>
        <taxon>Bacteriovoracia</taxon>
        <taxon>Bacteriovoracales</taxon>
        <taxon>Bacteriovoracaceae</taxon>
        <taxon>Bacteriovorax</taxon>
    </lineage>
</organism>
<keyword evidence="4" id="KW-0808">Transferase</keyword>
<evidence type="ECO:0000256" key="7">
    <source>
        <dbReference type="ARBA" id="ARBA00022840"/>
    </source>
</evidence>
<dbReference type="InterPro" id="IPR003661">
    <property type="entry name" value="HisK_dim/P_dom"/>
</dbReference>
<reference evidence="11 12" key="1">
    <citation type="submission" date="2023-11" db="EMBL/GenBank/DDBJ databases">
        <title>A Novel Polar Bacteriovorax (B. antarcticus) Isolated from the Biocrust in Antarctica.</title>
        <authorList>
            <person name="Mun W."/>
            <person name="Choi S.Y."/>
            <person name="Mitchell R.J."/>
        </authorList>
    </citation>
    <scope>NUCLEOTIDE SEQUENCE [LARGE SCALE GENOMIC DNA]</scope>
    <source>
        <strain evidence="11 12">PP10</strain>
    </source>
</reference>
<feature type="transmembrane region" description="Helical" evidence="9">
    <location>
        <begin position="51"/>
        <end position="73"/>
    </location>
</feature>
<evidence type="ECO:0000256" key="3">
    <source>
        <dbReference type="ARBA" id="ARBA00022553"/>
    </source>
</evidence>
<dbReference type="InterPro" id="IPR004358">
    <property type="entry name" value="Sig_transdc_His_kin-like_C"/>
</dbReference>
<dbReference type="PANTHER" id="PTHR43065">
    <property type="entry name" value="SENSOR HISTIDINE KINASE"/>
    <property type="match status" value="1"/>
</dbReference>
<dbReference type="PROSITE" id="PS50109">
    <property type="entry name" value="HIS_KIN"/>
    <property type="match status" value="1"/>
</dbReference>
<dbReference type="EMBL" id="JAYGJQ010000001">
    <property type="protein sequence ID" value="MEA9355627.1"/>
    <property type="molecule type" value="Genomic_DNA"/>
</dbReference>
<feature type="transmembrane region" description="Helical" evidence="9">
    <location>
        <begin position="85"/>
        <end position="108"/>
    </location>
</feature>
<dbReference type="Pfam" id="PF00512">
    <property type="entry name" value="HisKA"/>
    <property type="match status" value="1"/>
</dbReference>
<evidence type="ECO:0000313" key="11">
    <source>
        <dbReference type="EMBL" id="MEA9355627.1"/>
    </source>
</evidence>
<evidence type="ECO:0000256" key="2">
    <source>
        <dbReference type="ARBA" id="ARBA00012438"/>
    </source>
</evidence>
<feature type="transmembrane region" description="Helical" evidence="9">
    <location>
        <begin position="140"/>
        <end position="160"/>
    </location>
</feature>
<feature type="transmembrane region" description="Helical" evidence="9">
    <location>
        <begin position="114"/>
        <end position="133"/>
    </location>
</feature>
<keyword evidence="9" id="KW-0472">Membrane</keyword>
<sequence length="459" mass="52678">MYAFEMLHRDLLLNNLLRLEVVKKGQPATYAFLGFALFSFFYGYGCQEYLFYIKIASVFLCVVSILRFFLYRNILHKGSLTQKEWVSAVILITLNAVGLGIVLGLASFELKLSGPHFIVVTTLLAGLIGASIVSLSFFAILFIPFQSVLLLPQVGIILYYYFSPEHLNFLPLIVLYLMYYFYQLKQFSSYRKDLIQLFTYQIELERKNQELIDNKNIIMDQTVKLIHTSRLAVLGEMSTGIAHEINNPLTIISASVQVLSRLGTSDKLDVEQVIKYSQKIYRSVERISKIVKGLKHFATQSDRIPKESVYIQDILDETTQFCSEHLENLGITLKLEEVPPLQIRCRSIQISQVLINLLKNASDALAKETEEREKWIAINFKQDHEFFYVHISNGGEKIPQVIAEKIFHPFFTTKEKEKGTGLGLSISHTIMKDHGGDLYYDLSNDFFTTFVIKHPVEFN</sequence>
<feature type="domain" description="Histidine kinase" evidence="10">
    <location>
        <begin position="240"/>
        <end position="458"/>
    </location>
</feature>
<keyword evidence="12" id="KW-1185">Reference proteome</keyword>
<dbReference type="Proteomes" id="UP001302274">
    <property type="component" value="Unassembled WGS sequence"/>
</dbReference>
<feature type="transmembrane region" description="Helical" evidence="9">
    <location>
        <begin position="28"/>
        <end position="45"/>
    </location>
</feature>
<evidence type="ECO:0000256" key="5">
    <source>
        <dbReference type="ARBA" id="ARBA00022741"/>
    </source>
</evidence>
<dbReference type="InterPro" id="IPR036890">
    <property type="entry name" value="HATPase_C_sf"/>
</dbReference>
<dbReference type="SMART" id="SM00388">
    <property type="entry name" value="HisKA"/>
    <property type="match status" value="1"/>
</dbReference>
<dbReference type="Gene3D" id="3.30.565.10">
    <property type="entry name" value="Histidine kinase-like ATPase, C-terminal domain"/>
    <property type="match status" value="1"/>
</dbReference>
<keyword evidence="7 11" id="KW-0067">ATP-binding</keyword>
<dbReference type="SMART" id="SM00387">
    <property type="entry name" value="HATPase_c"/>
    <property type="match status" value="1"/>
</dbReference>
<dbReference type="SUPFAM" id="SSF55874">
    <property type="entry name" value="ATPase domain of HSP90 chaperone/DNA topoisomerase II/histidine kinase"/>
    <property type="match status" value="1"/>
</dbReference>
<dbReference type="SUPFAM" id="SSF47384">
    <property type="entry name" value="Homodimeric domain of signal transducing histidine kinase"/>
    <property type="match status" value="1"/>
</dbReference>
<dbReference type="CDD" id="cd00082">
    <property type="entry name" value="HisKA"/>
    <property type="match status" value="1"/>
</dbReference>
<dbReference type="PANTHER" id="PTHR43065:SF10">
    <property type="entry name" value="PEROXIDE STRESS-ACTIVATED HISTIDINE KINASE MAK3"/>
    <property type="match status" value="1"/>
</dbReference>
<proteinExistence type="predicted"/>
<keyword evidence="9" id="KW-0812">Transmembrane</keyword>
<accession>A0ABU5VRF1</accession>
<dbReference type="PRINTS" id="PR00344">
    <property type="entry name" value="BCTRLSENSOR"/>
</dbReference>
<dbReference type="EC" id="2.7.13.3" evidence="2"/>
<evidence type="ECO:0000256" key="6">
    <source>
        <dbReference type="ARBA" id="ARBA00022777"/>
    </source>
</evidence>
<comment type="catalytic activity">
    <reaction evidence="1">
        <text>ATP + protein L-histidine = ADP + protein N-phospho-L-histidine.</text>
        <dbReference type="EC" id="2.7.13.3"/>
    </reaction>
</comment>
<dbReference type="InterPro" id="IPR005467">
    <property type="entry name" value="His_kinase_dom"/>
</dbReference>
<dbReference type="GO" id="GO:0005524">
    <property type="term" value="F:ATP binding"/>
    <property type="evidence" value="ECO:0007669"/>
    <property type="project" value="UniProtKB-KW"/>
</dbReference>
<evidence type="ECO:0000256" key="9">
    <source>
        <dbReference type="SAM" id="Phobius"/>
    </source>
</evidence>
<dbReference type="RefSeq" id="WP_323575244.1">
    <property type="nucleotide sequence ID" value="NZ_JAYGJQ010000001.1"/>
</dbReference>
<keyword evidence="5" id="KW-0547">Nucleotide-binding</keyword>
<keyword evidence="9" id="KW-1133">Transmembrane helix</keyword>
<evidence type="ECO:0000259" key="10">
    <source>
        <dbReference type="PROSITE" id="PS50109"/>
    </source>
</evidence>
<keyword evidence="6" id="KW-0418">Kinase</keyword>
<dbReference type="InterPro" id="IPR003594">
    <property type="entry name" value="HATPase_dom"/>
</dbReference>
<feature type="transmembrane region" description="Helical" evidence="9">
    <location>
        <begin position="166"/>
        <end position="182"/>
    </location>
</feature>
<evidence type="ECO:0000256" key="8">
    <source>
        <dbReference type="ARBA" id="ARBA00023012"/>
    </source>
</evidence>
<keyword evidence="8" id="KW-0902">Two-component regulatory system</keyword>
<evidence type="ECO:0000256" key="1">
    <source>
        <dbReference type="ARBA" id="ARBA00000085"/>
    </source>
</evidence>
<gene>
    <name evidence="11" type="ORF">SHI21_05430</name>
</gene>